<evidence type="ECO:0000256" key="4">
    <source>
        <dbReference type="RuleBase" id="RU364078"/>
    </source>
</evidence>
<dbReference type="Gene3D" id="3.40.50.10300">
    <property type="entry name" value="CoaB-like"/>
    <property type="match status" value="1"/>
</dbReference>
<comment type="pathway">
    <text evidence="3 4">Cofactor biosynthesis; coenzyme A biosynthesis; CoA from (R)-pantothenate: step 3/5.</text>
</comment>
<feature type="binding site" evidence="3">
    <location>
        <position position="288"/>
    </location>
    <ligand>
        <name>CTP</name>
        <dbReference type="ChEBI" id="CHEBI:37563"/>
    </ligand>
</feature>
<dbReference type="GeneID" id="65279734"/>
<dbReference type="PANTHER" id="PTHR14359:SF6">
    <property type="entry name" value="PHOSPHOPANTOTHENOYLCYSTEINE DECARBOXYLASE"/>
    <property type="match status" value="1"/>
</dbReference>
<dbReference type="PANTHER" id="PTHR14359">
    <property type="entry name" value="HOMO-OLIGOMERIC FLAVIN CONTAINING CYS DECARBOXYLASE FAMILY"/>
    <property type="match status" value="1"/>
</dbReference>
<comment type="caution">
    <text evidence="3">Lacks conserved residue(s) required for the propagation of feature annotation.</text>
</comment>
<dbReference type="NCBIfam" id="TIGR00521">
    <property type="entry name" value="coaBC_dfp"/>
    <property type="match status" value="1"/>
</dbReference>
<dbReference type="Pfam" id="PF04127">
    <property type="entry name" value="DFP"/>
    <property type="match status" value="1"/>
</dbReference>
<comment type="caution">
    <text evidence="7">The sequence shown here is derived from an EMBL/GenBank/DDBJ whole genome shotgun (WGS) entry which is preliminary data.</text>
</comment>
<dbReference type="GO" id="GO:0046872">
    <property type="term" value="F:metal ion binding"/>
    <property type="evidence" value="ECO:0007669"/>
    <property type="project" value="UniProtKB-KW"/>
</dbReference>
<sequence length="418" mass="44353">MTDNVFNTTEPLAGKRILLGVGGSIAAYKSPEIVRALRQAGVELRVVMTRSAAQFVTPLTLQALSGEPVRGDLFAATEEAAMDHIRLARWADALLIAPISANGIARLAQGLADDLLGTIVLASRVPLFLAPAMNSTMWMHPATQRNLAQIQADGAHLLGPDSGSLACGEDGAGRLLAPDRLVGELRLALAEKTLRGQRVLITAGPTWEAIDPARGLSNRASGRQGFALSQACAEAGAEVLLITGPTHEQTPPGVSRLDVLSARDMLTACLQALDRPTDIFIANAAVADHRPSHFSAQKLSKTAIANPLPLSINPDIVSAVHRDSRRPRYIVAFAAETHDHLATAGTKAQRKGADVIVVNDINSAELGMGAAENACSILQGERVLHIPRCSKIDLARHLVRHLSSFISLPGTEIEDLHE</sequence>
<feature type="active site" description="Proton donor" evidence="3">
    <location>
        <position position="167"/>
    </location>
</feature>
<comment type="similarity">
    <text evidence="3 4">In the C-terminal section; belongs to the PPC synthetase family.</text>
</comment>
<dbReference type="SUPFAM" id="SSF52507">
    <property type="entry name" value="Homo-oligomeric flavin-containing Cys decarboxylases, HFCD"/>
    <property type="match status" value="1"/>
</dbReference>
<dbReference type="UniPathway" id="UPA00241">
    <property type="reaction ID" value="UER00353"/>
</dbReference>
<evidence type="ECO:0000313" key="8">
    <source>
        <dbReference type="Proteomes" id="UP000248886"/>
    </source>
</evidence>
<feature type="binding site" evidence="3">
    <location>
        <position position="333"/>
    </location>
    <ligand>
        <name>CTP</name>
        <dbReference type="ChEBI" id="CHEBI:37563"/>
    </ligand>
</feature>
<proteinExistence type="inferred from homology"/>
<dbReference type="GO" id="GO:0015941">
    <property type="term" value="P:pantothenate catabolic process"/>
    <property type="evidence" value="ECO:0007669"/>
    <property type="project" value="InterPro"/>
</dbReference>
<feature type="domain" description="Flavoprotein" evidence="5">
    <location>
        <begin position="15"/>
        <end position="184"/>
    </location>
</feature>
<feature type="region of interest" description="Phosphopantothenoylcysteine decarboxylase" evidence="3">
    <location>
        <begin position="1"/>
        <end position="198"/>
    </location>
</feature>
<dbReference type="OMA" id="AMNVNMY"/>
<dbReference type="HAMAP" id="MF_02225">
    <property type="entry name" value="CoaBC"/>
    <property type="match status" value="1"/>
</dbReference>
<evidence type="ECO:0000259" key="6">
    <source>
        <dbReference type="Pfam" id="PF04127"/>
    </source>
</evidence>
<dbReference type="InterPro" id="IPR036551">
    <property type="entry name" value="Flavin_trans-like"/>
</dbReference>
<organism evidence="7 8">
    <name type="scientific">Acidithiobacillus ferrooxidans</name>
    <name type="common">Thiobacillus ferrooxidans</name>
    <dbReference type="NCBI Taxonomy" id="920"/>
    <lineage>
        <taxon>Bacteria</taxon>
        <taxon>Pseudomonadati</taxon>
        <taxon>Pseudomonadota</taxon>
        <taxon>Acidithiobacillia</taxon>
        <taxon>Acidithiobacillales</taxon>
        <taxon>Acidithiobacillaceae</taxon>
        <taxon>Acidithiobacillus</taxon>
    </lineage>
</organism>
<comment type="pathway">
    <text evidence="3 4">Cofactor biosynthesis; coenzyme A biosynthesis; CoA from (R)-pantothenate: step 2/5.</text>
</comment>
<dbReference type="InterPro" id="IPR035929">
    <property type="entry name" value="CoaB-like_sf"/>
</dbReference>
<reference evidence="7 8" key="1">
    <citation type="submission" date="2018-06" db="EMBL/GenBank/DDBJ databases">
        <title>Draft sequence of Acidithiobacillus ferrooxidans CCM 4253.</title>
        <authorList>
            <person name="Moya-Beltran A."/>
            <person name="Castro M."/>
            <person name="Covarrubias P.C."/>
            <person name="Issotta F."/>
            <person name="Janiczek O."/>
            <person name="Mandl M."/>
            <person name="Kucera J."/>
            <person name="Quatrini R."/>
        </authorList>
    </citation>
    <scope>NUCLEOTIDE SEQUENCE [LARGE SCALE GENOMIC DNA]</scope>
    <source>
        <strain evidence="7 8">CCM 4253</strain>
    </source>
</reference>
<dbReference type="EC" id="4.1.1.36" evidence="3"/>
<dbReference type="Pfam" id="PF02441">
    <property type="entry name" value="Flavoprotein"/>
    <property type="match status" value="1"/>
</dbReference>
<dbReference type="EMBL" id="QKQP01000001">
    <property type="protein sequence ID" value="PZD82635.1"/>
    <property type="molecule type" value="Genomic_DNA"/>
</dbReference>
<comment type="function">
    <text evidence="4">Catalyzes two steps in the biosynthesis of coenzyme A. In the first step cysteine is conjugated to 4'-phosphopantothenate to form 4-phosphopantothenoylcysteine, in the latter compound is decarboxylated to form 4'-phosphopantotheine.</text>
</comment>
<keyword evidence="3" id="KW-0460">Magnesium</keyword>
<evidence type="ECO:0000256" key="3">
    <source>
        <dbReference type="HAMAP-Rule" id="MF_02225"/>
    </source>
</evidence>
<feature type="binding site" evidence="3">
    <location>
        <begin position="314"/>
        <end position="317"/>
    </location>
    <ligand>
        <name>CTP</name>
        <dbReference type="ChEBI" id="CHEBI:37563"/>
    </ligand>
</feature>
<dbReference type="RefSeq" id="WP_012536102.1">
    <property type="nucleotide sequence ID" value="NZ_AP025160.1"/>
</dbReference>
<dbReference type="OrthoDB" id="5288242at2"/>
<feature type="binding site" evidence="3">
    <location>
        <position position="351"/>
    </location>
    <ligand>
        <name>CTP</name>
        <dbReference type="ChEBI" id="CHEBI:37563"/>
    </ligand>
</feature>
<keyword evidence="3" id="KW-0511">Multifunctional enzyme</keyword>
<keyword evidence="1 3" id="KW-0210">Decarboxylase</keyword>
<gene>
    <name evidence="3 7" type="primary">coaBC</name>
    <name evidence="7" type="ORF">DN052_06430</name>
</gene>
<comment type="catalytic activity">
    <reaction evidence="3 4">
        <text>N-[(R)-4-phosphopantothenoyl]-L-cysteine + H(+) = (R)-4'-phosphopantetheine + CO2</text>
        <dbReference type="Rhea" id="RHEA:16793"/>
        <dbReference type="ChEBI" id="CHEBI:15378"/>
        <dbReference type="ChEBI" id="CHEBI:16526"/>
        <dbReference type="ChEBI" id="CHEBI:59458"/>
        <dbReference type="ChEBI" id="CHEBI:61723"/>
        <dbReference type="EC" id="4.1.1.36"/>
    </reaction>
</comment>
<dbReference type="GO" id="GO:0071513">
    <property type="term" value="C:phosphopantothenoylcysteine decarboxylase complex"/>
    <property type="evidence" value="ECO:0007669"/>
    <property type="project" value="TreeGrafter"/>
</dbReference>
<keyword evidence="3 4" id="KW-0436">Ligase</keyword>
<dbReference type="SUPFAM" id="SSF102645">
    <property type="entry name" value="CoaB-like"/>
    <property type="match status" value="1"/>
</dbReference>
<comment type="cofactor">
    <cofactor evidence="3">
        <name>FMN</name>
        <dbReference type="ChEBI" id="CHEBI:58210"/>
    </cofactor>
    <text evidence="3">Binds 1 FMN per subunit.</text>
</comment>
<keyword evidence="3" id="KW-0479">Metal-binding</keyword>
<dbReference type="Proteomes" id="UP000248886">
    <property type="component" value="Unassembled WGS sequence"/>
</dbReference>
<evidence type="ECO:0000256" key="1">
    <source>
        <dbReference type="ARBA" id="ARBA00022793"/>
    </source>
</evidence>
<comment type="function">
    <text evidence="3">Catalyzes two sequential steps in the biosynthesis of coenzyme A. In the first step cysteine is conjugated to 4'-phosphopantothenate to form 4-phosphopantothenoylcysteine. In the second step the latter compound is decarboxylated to form 4'-phosphopantotheine.</text>
</comment>
<evidence type="ECO:0000259" key="5">
    <source>
        <dbReference type="Pfam" id="PF02441"/>
    </source>
</evidence>
<evidence type="ECO:0000313" key="7">
    <source>
        <dbReference type="EMBL" id="PZD82635.1"/>
    </source>
</evidence>
<accession>A0A2W1KJJ4</accession>
<dbReference type="InterPro" id="IPR003382">
    <property type="entry name" value="Flavoprotein"/>
</dbReference>
<feature type="region of interest" description="Phosphopantothenate--cysteine ligase" evidence="3">
    <location>
        <begin position="199"/>
        <end position="418"/>
    </location>
</feature>
<dbReference type="AlphaFoldDB" id="A0A2W1KJJ4"/>
<keyword evidence="2 3" id="KW-0456">Lyase</keyword>
<dbReference type="GO" id="GO:0015937">
    <property type="term" value="P:coenzyme A biosynthetic process"/>
    <property type="evidence" value="ECO:0007669"/>
    <property type="project" value="UniProtKB-UniRule"/>
</dbReference>
<dbReference type="GO" id="GO:0010181">
    <property type="term" value="F:FMN binding"/>
    <property type="evidence" value="ECO:0007669"/>
    <property type="project" value="UniProtKB-UniRule"/>
</dbReference>
<dbReference type="InterPro" id="IPR005252">
    <property type="entry name" value="CoaBC"/>
</dbReference>
<comment type="similarity">
    <text evidence="3 4">In the N-terminal section; belongs to the HFCD (homo-oligomeric flavin containing Cys decarboxylase) superfamily.</text>
</comment>
<evidence type="ECO:0000256" key="2">
    <source>
        <dbReference type="ARBA" id="ARBA00023239"/>
    </source>
</evidence>
<dbReference type="InterPro" id="IPR007085">
    <property type="entry name" value="DNA/pantothenate-metab_flavo_C"/>
</dbReference>
<comment type="cofactor">
    <cofactor evidence="3">
        <name>Mg(2+)</name>
        <dbReference type="ChEBI" id="CHEBI:18420"/>
    </cofactor>
</comment>
<feature type="binding site" evidence="3">
    <location>
        <position position="347"/>
    </location>
    <ligand>
        <name>CTP</name>
        <dbReference type="ChEBI" id="CHEBI:37563"/>
    </ligand>
</feature>
<comment type="catalytic activity">
    <reaction evidence="3 4">
        <text>(R)-4'-phosphopantothenate + L-cysteine + CTP = N-[(R)-4-phosphopantothenoyl]-L-cysteine + CMP + diphosphate + H(+)</text>
        <dbReference type="Rhea" id="RHEA:19397"/>
        <dbReference type="ChEBI" id="CHEBI:10986"/>
        <dbReference type="ChEBI" id="CHEBI:15378"/>
        <dbReference type="ChEBI" id="CHEBI:33019"/>
        <dbReference type="ChEBI" id="CHEBI:35235"/>
        <dbReference type="ChEBI" id="CHEBI:37563"/>
        <dbReference type="ChEBI" id="CHEBI:59458"/>
        <dbReference type="ChEBI" id="CHEBI:60377"/>
        <dbReference type="EC" id="6.3.2.5"/>
    </reaction>
</comment>
<dbReference type="EC" id="6.3.2.5" evidence="3"/>
<keyword evidence="3 4" id="KW-0288">FMN</keyword>
<dbReference type="GO" id="GO:0004633">
    <property type="term" value="F:phosphopantothenoylcysteine decarboxylase activity"/>
    <property type="evidence" value="ECO:0007669"/>
    <property type="project" value="UniProtKB-UniRule"/>
</dbReference>
<feature type="domain" description="DNA/pantothenate metabolism flavoprotein C-terminal" evidence="6">
    <location>
        <begin position="194"/>
        <end position="403"/>
    </location>
</feature>
<protein>
    <recommendedName>
        <fullName evidence="3">Coenzyme A biosynthesis bifunctional protein CoaBC</fullName>
    </recommendedName>
    <alternativeName>
        <fullName evidence="3">DNA/pantothenate metabolism flavoprotein</fullName>
    </alternativeName>
    <alternativeName>
        <fullName evidence="3">Phosphopantothenoylcysteine synthetase/decarboxylase</fullName>
        <shortName evidence="3">PPCS-PPCDC</shortName>
    </alternativeName>
    <domain>
        <recommendedName>
            <fullName evidence="3">Phosphopantothenoylcysteine decarboxylase</fullName>
            <shortName evidence="3">PPC decarboxylase</shortName>
            <shortName evidence="3">PPC-DC</shortName>
            <ecNumber evidence="3">4.1.1.36</ecNumber>
        </recommendedName>
        <alternativeName>
            <fullName evidence="3">CoaC</fullName>
        </alternativeName>
    </domain>
    <domain>
        <recommendedName>
            <fullName evidence="3">Phosphopantothenate--cysteine ligase</fullName>
            <ecNumber evidence="3">6.3.2.5</ecNumber>
        </recommendedName>
        <alternativeName>
            <fullName evidence="3">CoaB</fullName>
        </alternativeName>
        <alternativeName>
            <fullName evidence="3">Phosphopantothenoylcysteine synthetase</fullName>
            <shortName evidence="3">PPC synthetase</shortName>
            <shortName evidence="3">PPC-S</shortName>
        </alternativeName>
    </domain>
</protein>
<feature type="binding site" evidence="3">
    <location>
        <position position="298"/>
    </location>
    <ligand>
        <name>CTP</name>
        <dbReference type="ChEBI" id="CHEBI:37563"/>
    </ligand>
</feature>
<keyword evidence="3 4" id="KW-0285">Flavoprotein</keyword>
<dbReference type="GO" id="GO:0004632">
    <property type="term" value="F:phosphopantothenate--cysteine ligase activity"/>
    <property type="evidence" value="ECO:0007669"/>
    <property type="project" value="UniProtKB-UniRule"/>
</dbReference>
<dbReference type="Gene3D" id="3.40.50.1950">
    <property type="entry name" value="Flavin prenyltransferase-like"/>
    <property type="match status" value="1"/>
</dbReference>
<name>A0A2W1KJJ4_ACIFR</name>